<dbReference type="PANTHER" id="PTHR43877:SF2">
    <property type="entry name" value="AMINOALKYLPHOSPHONATE N-ACETYLTRANSFERASE-RELATED"/>
    <property type="match status" value="1"/>
</dbReference>
<sequence>MQIEPRPIDDAEVQSLIDEVQLEYVRRYGGPDHTSLHPEEFTPPHGVFLLAHGGGSPAGIGGWRARDSAHPGLRDGDAEIKRMYVREGARRRGVARRILAELERTAVEAGRRRMVLETGTEQPEALAMYAAAGYEPLPERFGKYAYSASSLYFFKDLALPGDDAPRVRPALAAELPVLQDIERAAGRAFADLGMDAVAADPPPTLEELHEYVAGGRAWVCLDGHDRPVAYLLADVVDGTAHIEQVSVHPDHARRGLGRALIDHLAGWARVRELPALTLTTFADVPWNGPYYRRLGFRYLRDDELGPGLRQIRRDEAAGGMDRWPRAAMRREL</sequence>
<evidence type="ECO:0000313" key="4">
    <source>
        <dbReference type="EMBL" id="UYF96091.1"/>
    </source>
</evidence>
<dbReference type="PROSITE" id="PS51186">
    <property type="entry name" value="GNAT"/>
    <property type="match status" value="2"/>
</dbReference>
<dbReference type="AlphaFoldDB" id="A0AA46P0P5"/>
<dbReference type="Gene3D" id="3.40.630.30">
    <property type="match status" value="2"/>
</dbReference>
<reference evidence="4" key="1">
    <citation type="submission" date="2022-09" db="EMBL/GenBank/DDBJ databases">
        <title>The genome sequence of Rhodococcus aetherivorans N1.</title>
        <authorList>
            <person name="Jiang W."/>
        </authorList>
    </citation>
    <scope>NUCLEOTIDE SEQUENCE</scope>
    <source>
        <strain evidence="4">N1</strain>
    </source>
</reference>
<dbReference type="EMBL" id="CP106982">
    <property type="protein sequence ID" value="UYF96091.1"/>
    <property type="molecule type" value="Genomic_DNA"/>
</dbReference>
<keyword evidence="1" id="KW-0808">Transferase</keyword>
<dbReference type="InterPro" id="IPR000182">
    <property type="entry name" value="GNAT_dom"/>
</dbReference>
<dbReference type="Pfam" id="PF00583">
    <property type="entry name" value="Acetyltransf_1"/>
    <property type="match status" value="2"/>
</dbReference>
<dbReference type="InterPro" id="IPR016181">
    <property type="entry name" value="Acyl_CoA_acyltransferase"/>
</dbReference>
<dbReference type="InterPro" id="IPR050832">
    <property type="entry name" value="Bact_Acetyltransf"/>
</dbReference>
<evidence type="ECO:0000259" key="3">
    <source>
        <dbReference type="PROSITE" id="PS51186"/>
    </source>
</evidence>
<evidence type="ECO:0000256" key="2">
    <source>
        <dbReference type="ARBA" id="ARBA00023315"/>
    </source>
</evidence>
<keyword evidence="2" id="KW-0012">Acyltransferase</keyword>
<dbReference type="GO" id="GO:0016747">
    <property type="term" value="F:acyltransferase activity, transferring groups other than amino-acyl groups"/>
    <property type="evidence" value="ECO:0007669"/>
    <property type="project" value="InterPro"/>
</dbReference>
<organism evidence="4 5">
    <name type="scientific">Rhodococcus aetherivorans</name>
    <dbReference type="NCBI Taxonomy" id="191292"/>
    <lineage>
        <taxon>Bacteria</taxon>
        <taxon>Bacillati</taxon>
        <taxon>Actinomycetota</taxon>
        <taxon>Actinomycetes</taxon>
        <taxon>Mycobacteriales</taxon>
        <taxon>Nocardiaceae</taxon>
        <taxon>Rhodococcus</taxon>
    </lineage>
</organism>
<accession>A0AA46P0P5</accession>
<name>A0AA46P0P5_9NOCA</name>
<feature type="domain" description="N-acetyltransferase" evidence="3">
    <location>
        <begin position="3"/>
        <end position="158"/>
    </location>
</feature>
<feature type="domain" description="N-acetyltransferase" evidence="3">
    <location>
        <begin position="165"/>
        <end position="315"/>
    </location>
</feature>
<dbReference type="CDD" id="cd04301">
    <property type="entry name" value="NAT_SF"/>
    <property type="match status" value="1"/>
</dbReference>
<dbReference type="Proteomes" id="UP001163947">
    <property type="component" value="Chromosome"/>
</dbReference>
<protein>
    <submittedName>
        <fullName evidence="4">GNAT family N-acetyltransferase</fullName>
    </submittedName>
</protein>
<evidence type="ECO:0000256" key="1">
    <source>
        <dbReference type="ARBA" id="ARBA00022679"/>
    </source>
</evidence>
<gene>
    <name evidence="4" type="ORF">OCS65_10215</name>
</gene>
<dbReference type="SUPFAM" id="SSF55729">
    <property type="entry name" value="Acyl-CoA N-acyltransferases (Nat)"/>
    <property type="match status" value="2"/>
</dbReference>
<dbReference type="GeneID" id="83620794"/>
<evidence type="ECO:0000313" key="5">
    <source>
        <dbReference type="Proteomes" id="UP001163947"/>
    </source>
</evidence>
<dbReference type="PANTHER" id="PTHR43877">
    <property type="entry name" value="AMINOALKYLPHOSPHONATE N-ACETYLTRANSFERASE-RELATED-RELATED"/>
    <property type="match status" value="1"/>
</dbReference>
<proteinExistence type="predicted"/>
<dbReference type="RefSeq" id="WP_065922329.1">
    <property type="nucleotide sequence ID" value="NZ_CP088969.1"/>
</dbReference>